<evidence type="ECO:0008006" key="3">
    <source>
        <dbReference type="Google" id="ProtNLM"/>
    </source>
</evidence>
<accession>A0ABP9XH37</accession>
<evidence type="ECO:0000313" key="2">
    <source>
        <dbReference type="Proteomes" id="UP001404956"/>
    </source>
</evidence>
<dbReference type="RefSeq" id="WP_345456518.1">
    <property type="nucleotide sequence ID" value="NZ_BAABRV010000009.1"/>
</dbReference>
<dbReference type="EMBL" id="BAABRV010000009">
    <property type="protein sequence ID" value="GAA5534647.1"/>
    <property type="molecule type" value="Genomic_DNA"/>
</dbReference>
<comment type="caution">
    <text evidence="1">The sequence shown here is derived from an EMBL/GenBank/DDBJ whole genome shotgun (WGS) entry which is preliminary data.</text>
</comment>
<keyword evidence="2" id="KW-1185">Reference proteome</keyword>
<proteinExistence type="predicted"/>
<dbReference type="Proteomes" id="UP001404956">
    <property type="component" value="Unassembled WGS sequence"/>
</dbReference>
<organism evidence="1 2">
    <name type="scientific">Deinococcus aluminii</name>
    <dbReference type="NCBI Taxonomy" id="1656885"/>
    <lineage>
        <taxon>Bacteria</taxon>
        <taxon>Thermotogati</taxon>
        <taxon>Deinococcota</taxon>
        <taxon>Deinococci</taxon>
        <taxon>Deinococcales</taxon>
        <taxon>Deinococcaceae</taxon>
        <taxon>Deinococcus</taxon>
    </lineage>
</organism>
<protein>
    <recommendedName>
        <fullName evidence="3">Antitoxin</fullName>
    </recommendedName>
</protein>
<reference evidence="1 2" key="1">
    <citation type="submission" date="2024-02" db="EMBL/GenBank/DDBJ databases">
        <title>Deinococcus aluminii NBRC 112889.</title>
        <authorList>
            <person name="Ichikawa N."/>
            <person name="Katano-Makiyama Y."/>
            <person name="Hidaka K."/>
        </authorList>
    </citation>
    <scope>NUCLEOTIDE SEQUENCE [LARGE SCALE GENOMIC DNA]</scope>
    <source>
        <strain evidence="1 2">NBRC 112889</strain>
    </source>
</reference>
<name>A0ABP9XH37_9DEIO</name>
<gene>
    <name evidence="1" type="ORF">Dalu01_03058</name>
</gene>
<evidence type="ECO:0000313" key="1">
    <source>
        <dbReference type="EMBL" id="GAA5534647.1"/>
    </source>
</evidence>
<sequence length="82" mass="9243">MAVKRVGIKEFKDKATQLLASGEPLVVERHGKPVGFYTPIVRKDPEQRREAVERLNAAMERVAQEAGLTVEELENILLEDLD</sequence>